<feature type="transmembrane region" description="Helical" evidence="2">
    <location>
        <begin position="331"/>
        <end position="350"/>
    </location>
</feature>
<organism evidence="3">
    <name type="scientific">Chromera velia CCMP2878</name>
    <dbReference type="NCBI Taxonomy" id="1169474"/>
    <lineage>
        <taxon>Eukaryota</taxon>
        <taxon>Sar</taxon>
        <taxon>Alveolata</taxon>
        <taxon>Colpodellida</taxon>
        <taxon>Chromeraceae</taxon>
        <taxon>Chromera</taxon>
    </lineage>
</organism>
<protein>
    <submittedName>
        <fullName evidence="3">Uncharacterized protein</fullName>
    </submittedName>
</protein>
<keyword evidence="2" id="KW-0472">Membrane</keyword>
<gene>
    <name evidence="3" type="ORF">Cvel_27170</name>
</gene>
<keyword evidence="2" id="KW-0812">Transmembrane</keyword>
<feature type="transmembrane region" description="Helical" evidence="2">
    <location>
        <begin position="59"/>
        <end position="78"/>
    </location>
</feature>
<feature type="transmembrane region" description="Helical" evidence="2">
    <location>
        <begin position="370"/>
        <end position="399"/>
    </location>
</feature>
<keyword evidence="2" id="KW-1133">Transmembrane helix</keyword>
<dbReference type="Pfam" id="PF21534">
    <property type="entry name" value="Rost"/>
    <property type="match status" value="1"/>
</dbReference>
<evidence type="ECO:0000256" key="2">
    <source>
        <dbReference type="SAM" id="Phobius"/>
    </source>
</evidence>
<proteinExistence type="predicted"/>
<dbReference type="EMBL" id="CDMZ01002574">
    <property type="protein sequence ID" value="CEM42956.1"/>
    <property type="molecule type" value="Genomic_DNA"/>
</dbReference>
<evidence type="ECO:0000256" key="1">
    <source>
        <dbReference type="SAM" id="MobiDB-lite"/>
    </source>
</evidence>
<feature type="transmembrane region" description="Helical" evidence="2">
    <location>
        <begin position="299"/>
        <end position="319"/>
    </location>
</feature>
<feature type="transmembrane region" description="Helical" evidence="2">
    <location>
        <begin position="90"/>
        <end position="117"/>
    </location>
</feature>
<sequence>MLGAWFHDLRGELSLSKLNVRRLGCSWTKAWSSSRFSEVDLCCGSCSCTWQNNSTKRLLLYRSVLLFLVVAIALQYWYHVDYMWEAGPFFFTFLTHWVLIASGLYIVFSFIATVVAARTVAARSPSIAQAQSRERNDVEAQEADPRTSSEMDLAALHKAPVAGDPLHTAVKGKPSTSPRAPGKPLSDSAVQVEEVFNVQRGEEEEGRTPVMEEGEAPAGPTTPDIAGAVQQGPSSSPSAANENEETQTGASADEVQPWYAAVAFVLMSLCLCLNVLVILGFWPFVYSGLPADRVTAEGVYFNLLPHGFSTGIVLADAFFCSRLPIRLWHYVYTFVFGTAYFLFTLFYYLSGGISDRGTVAIYDFLNWSTPALAGLAVGAYLVLSFIFAPLAYVCCWTLVWGLRDGGGKCSLEQTQ</sequence>
<dbReference type="VEuPathDB" id="CryptoDB:Cvel_27170"/>
<dbReference type="PANTHER" id="PTHR12242:SF1">
    <property type="entry name" value="MYND-TYPE DOMAIN-CONTAINING PROTEIN"/>
    <property type="match status" value="1"/>
</dbReference>
<feature type="compositionally biased region" description="Basic and acidic residues" evidence="1">
    <location>
        <begin position="132"/>
        <end position="149"/>
    </location>
</feature>
<dbReference type="GO" id="GO:0016020">
    <property type="term" value="C:membrane"/>
    <property type="evidence" value="ECO:0007669"/>
    <property type="project" value="TreeGrafter"/>
</dbReference>
<accession>A0A0G4HFS0</accession>
<dbReference type="InterPro" id="IPR049352">
    <property type="entry name" value="Rost"/>
</dbReference>
<feature type="region of interest" description="Disordered" evidence="1">
    <location>
        <begin position="164"/>
        <end position="251"/>
    </location>
</feature>
<evidence type="ECO:0000313" key="3">
    <source>
        <dbReference type="EMBL" id="CEM42956.1"/>
    </source>
</evidence>
<name>A0A0G4HFS0_9ALVE</name>
<dbReference type="PANTHER" id="PTHR12242">
    <property type="entry name" value="OS02G0130600 PROTEIN-RELATED"/>
    <property type="match status" value="1"/>
</dbReference>
<feature type="region of interest" description="Disordered" evidence="1">
    <location>
        <begin position="126"/>
        <end position="149"/>
    </location>
</feature>
<feature type="transmembrane region" description="Helical" evidence="2">
    <location>
        <begin position="258"/>
        <end position="279"/>
    </location>
</feature>
<reference evidence="3" key="1">
    <citation type="submission" date="2014-11" db="EMBL/GenBank/DDBJ databases">
        <authorList>
            <person name="Otto D Thomas"/>
            <person name="Naeem Raeece"/>
        </authorList>
    </citation>
    <scope>NUCLEOTIDE SEQUENCE</scope>
</reference>
<dbReference type="AlphaFoldDB" id="A0A0G4HFS0"/>